<dbReference type="SUPFAM" id="SSF55729">
    <property type="entry name" value="Acyl-CoA N-acyltransferases (Nat)"/>
    <property type="match status" value="1"/>
</dbReference>
<evidence type="ECO:0000259" key="1">
    <source>
        <dbReference type="PROSITE" id="PS51186"/>
    </source>
</evidence>
<dbReference type="PANTHER" id="PTHR43451:SF1">
    <property type="entry name" value="ACETYLTRANSFERASE"/>
    <property type="match status" value="1"/>
</dbReference>
<evidence type="ECO:0000313" key="3">
    <source>
        <dbReference type="Proteomes" id="UP000269041"/>
    </source>
</evidence>
<reference evidence="2 3" key="1">
    <citation type="submission" date="2018-12" db="EMBL/GenBank/DDBJ databases">
        <title>Genomic taxonomy of the Vibrionaceae family.</title>
        <authorList>
            <person name="Gomez-Gil B."/>
            <person name="Enciso-Ibarra K."/>
        </authorList>
    </citation>
    <scope>NUCLEOTIDE SEQUENCE [LARGE SCALE GENOMIC DNA]</scope>
    <source>
        <strain evidence="2 3">CAIM 594</strain>
    </source>
</reference>
<organism evidence="2 3">
    <name type="scientific">Vibrio pectenicida</name>
    <dbReference type="NCBI Taxonomy" id="62763"/>
    <lineage>
        <taxon>Bacteria</taxon>
        <taxon>Pseudomonadati</taxon>
        <taxon>Pseudomonadota</taxon>
        <taxon>Gammaproteobacteria</taxon>
        <taxon>Vibrionales</taxon>
        <taxon>Vibrionaceae</taxon>
        <taxon>Vibrio</taxon>
    </lineage>
</organism>
<protein>
    <submittedName>
        <fullName evidence="2">GNAT family N-acetyltransferase</fullName>
    </submittedName>
</protein>
<keyword evidence="3" id="KW-1185">Reference proteome</keyword>
<dbReference type="InterPro" id="IPR016181">
    <property type="entry name" value="Acyl_CoA_acyltransferase"/>
</dbReference>
<gene>
    <name evidence="2" type="ORF">EJA03_07600</name>
</gene>
<dbReference type="Proteomes" id="UP000269041">
    <property type="component" value="Unassembled WGS sequence"/>
</dbReference>
<dbReference type="RefSeq" id="WP_125320643.1">
    <property type="nucleotide sequence ID" value="NZ_AP024889.1"/>
</dbReference>
<dbReference type="EMBL" id="RSFA01000025">
    <property type="protein sequence ID" value="RSD31687.1"/>
    <property type="molecule type" value="Genomic_DNA"/>
</dbReference>
<dbReference type="OrthoDB" id="5355033at2"/>
<dbReference type="CDD" id="cd04301">
    <property type="entry name" value="NAT_SF"/>
    <property type="match status" value="1"/>
</dbReference>
<dbReference type="AlphaFoldDB" id="A0A427U4N5"/>
<dbReference type="PROSITE" id="PS51186">
    <property type="entry name" value="GNAT"/>
    <property type="match status" value="1"/>
</dbReference>
<comment type="caution">
    <text evidence="2">The sequence shown here is derived from an EMBL/GenBank/DDBJ whole genome shotgun (WGS) entry which is preliminary data.</text>
</comment>
<name>A0A427U4N5_9VIBR</name>
<proteinExistence type="predicted"/>
<dbReference type="GO" id="GO:0016747">
    <property type="term" value="F:acyltransferase activity, transferring groups other than amino-acyl groups"/>
    <property type="evidence" value="ECO:0007669"/>
    <property type="project" value="InterPro"/>
</dbReference>
<dbReference type="InterPro" id="IPR000182">
    <property type="entry name" value="GNAT_dom"/>
</dbReference>
<keyword evidence="2" id="KW-0808">Transferase</keyword>
<dbReference type="InterPro" id="IPR052564">
    <property type="entry name" value="N-acetyltrans/Recomb-assoc"/>
</dbReference>
<accession>A0A427U4N5</accession>
<dbReference type="PANTHER" id="PTHR43451">
    <property type="entry name" value="ACETYLTRANSFERASE (GNAT) FAMILY PROTEIN"/>
    <property type="match status" value="1"/>
</dbReference>
<feature type="domain" description="N-acetyltransferase" evidence="1">
    <location>
        <begin position="2"/>
        <end position="154"/>
    </location>
</feature>
<dbReference type="Gene3D" id="3.40.630.30">
    <property type="match status" value="1"/>
</dbReference>
<evidence type="ECO:0000313" key="2">
    <source>
        <dbReference type="EMBL" id="RSD31687.1"/>
    </source>
</evidence>
<dbReference type="Pfam" id="PF13673">
    <property type="entry name" value="Acetyltransf_10"/>
    <property type="match status" value="1"/>
</dbReference>
<sequence>MITIRRYQIEDTQALWEVFFFTVRKINRQHYSQQQVEAWAQDSWNQDIWHEKMLQINPYIAEINGQIAGYTDLQDSGLIDHFFCHYQFQGKGVGRTLMEHIKREAIQRGISRLYSEVSITARPFYERMGFKLVREQQVEMRGQWLTNFAMEQQL</sequence>